<evidence type="ECO:0000313" key="5">
    <source>
        <dbReference type="Proteomes" id="UP000236370"/>
    </source>
</evidence>
<dbReference type="EMBL" id="NBAG03000438">
    <property type="protein sequence ID" value="PNI24328.1"/>
    <property type="molecule type" value="Genomic_DNA"/>
</dbReference>
<evidence type="ECO:0000313" key="4">
    <source>
        <dbReference type="EMBL" id="PNI24333.1"/>
    </source>
</evidence>
<dbReference type="AlphaFoldDB" id="A0A2J8JNI7"/>
<dbReference type="EMBL" id="NBAG03000438">
    <property type="protein sequence ID" value="PNI24331.1"/>
    <property type="molecule type" value="Genomic_DNA"/>
</dbReference>
<proteinExistence type="predicted"/>
<feature type="region of interest" description="Disordered" evidence="1">
    <location>
        <begin position="1"/>
        <end position="52"/>
    </location>
</feature>
<dbReference type="EMBL" id="NBAG03000438">
    <property type="protein sequence ID" value="PNI24333.1"/>
    <property type="molecule type" value="Genomic_DNA"/>
</dbReference>
<evidence type="ECO:0000256" key="1">
    <source>
        <dbReference type="SAM" id="MobiDB-lite"/>
    </source>
</evidence>
<gene>
    <name evidence="2" type="ORF">CK820_G0045709</name>
</gene>
<accession>A0A2J8JNI7</accession>
<sequence length="52" mass="5562">MSGMEATVRPGIGARPPFHSLPLRRTNYDPGALQESVPSQSGKTSHMGLLEV</sequence>
<organism evidence="2 5">
    <name type="scientific">Pan troglodytes</name>
    <name type="common">Chimpanzee</name>
    <dbReference type="NCBI Taxonomy" id="9598"/>
    <lineage>
        <taxon>Eukaryota</taxon>
        <taxon>Metazoa</taxon>
        <taxon>Chordata</taxon>
        <taxon>Craniata</taxon>
        <taxon>Vertebrata</taxon>
        <taxon>Euteleostomi</taxon>
        <taxon>Mammalia</taxon>
        <taxon>Eutheria</taxon>
        <taxon>Euarchontoglires</taxon>
        <taxon>Primates</taxon>
        <taxon>Haplorrhini</taxon>
        <taxon>Catarrhini</taxon>
        <taxon>Hominidae</taxon>
        <taxon>Pan</taxon>
    </lineage>
</organism>
<evidence type="ECO:0000313" key="2">
    <source>
        <dbReference type="EMBL" id="PNI24328.1"/>
    </source>
</evidence>
<name>A0A2J8JNI7_PANTR</name>
<reference evidence="2 5" key="1">
    <citation type="submission" date="2017-12" db="EMBL/GenBank/DDBJ databases">
        <title>High-resolution comparative analysis of great ape genomes.</title>
        <authorList>
            <person name="Pollen A."/>
            <person name="Hastie A."/>
            <person name="Hormozdiari F."/>
            <person name="Dougherty M."/>
            <person name="Liu R."/>
            <person name="Chaisson M."/>
            <person name="Hoppe E."/>
            <person name="Hill C."/>
            <person name="Pang A."/>
            <person name="Hillier L."/>
            <person name="Baker C."/>
            <person name="Armstrong J."/>
            <person name="Shendure J."/>
            <person name="Paten B."/>
            <person name="Wilson R."/>
            <person name="Chao H."/>
            <person name="Schneider V."/>
            <person name="Ventura M."/>
            <person name="Kronenberg Z."/>
            <person name="Murali S."/>
            <person name="Gordon D."/>
            <person name="Cantsilieris S."/>
            <person name="Munson K."/>
            <person name="Nelson B."/>
            <person name="Raja A."/>
            <person name="Underwood J."/>
            <person name="Diekhans M."/>
            <person name="Fiddes I."/>
            <person name="Haussler D."/>
            <person name="Eichler E."/>
        </authorList>
    </citation>
    <scope>NUCLEOTIDE SEQUENCE [LARGE SCALE GENOMIC DNA]</scope>
    <source>
        <strain evidence="2">Yerkes chimp pedigree #C0471</strain>
        <tissue evidence="2">Blood</tissue>
    </source>
</reference>
<protein>
    <submittedName>
        <fullName evidence="2">MTFR1L isoform 13</fullName>
    </submittedName>
    <submittedName>
        <fullName evidence="3">MTFR1L isoform 16</fullName>
    </submittedName>
    <submittedName>
        <fullName evidence="4">MTFR1L isoform 18</fullName>
    </submittedName>
</protein>
<evidence type="ECO:0000313" key="3">
    <source>
        <dbReference type="EMBL" id="PNI24331.1"/>
    </source>
</evidence>
<comment type="caution">
    <text evidence="2">The sequence shown here is derived from an EMBL/GenBank/DDBJ whole genome shotgun (WGS) entry which is preliminary data.</text>
</comment>
<dbReference type="Proteomes" id="UP000236370">
    <property type="component" value="Unassembled WGS sequence"/>
</dbReference>